<sequence>MLLAGLRVTSTGSTRTYNWTAVKLTVSAKCTFNGRGSGGSYVNVVRPNGFVVRTLGRGKLGTVAIGGEGHYY</sequence>
<name>A0A9W7G6Z5_9STRA</name>
<gene>
    <name evidence="1" type="ORF">TrCOL_g10960</name>
</gene>
<organism evidence="1 2">
    <name type="scientific">Triparma columacea</name>
    <dbReference type="NCBI Taxonomy" id="722753"/>
    <lineage>
        <taxon>Eukaryota</taxon>
        <taxon>Sar</taxon>
        <taxon>Stramenopiles</taxon>
        <taxon>Ochrophyta</taxon>
        <taxon>Bolidophyceae</taxon>
        <taxon>Parmales</taxon>
        <taxon>Triparmaceae</taxon>
        <taxon>Triparma</taxon>
    </lineage>
</organism>
<protein>
    <submittedName>
        <fullName evidence="1">Uncharacterized protein</fullName>
    </submittedName>
</protein>
<dbReference type="EMBL" id="BRYA01000888">
    <property type="protein sequence ID" value="GMI34886.1"/>
    <property type="molecule type" value="Genomic_DNA"/>
</dbReference>
<dbReference type="Proteomes" id="UP001165065">
    <property type="component" value="Unassembled WGS sequence"/>
</dbReference>
<accession>A0A9W7G6Z5</accession>
<evidence type="ECO:0000313" key="1">
    <source>
        <dbReference type="EMBL" id="GMI34886.1"/>
    </source>
</evidence>
<evidence type="ECO:0000313" key="2">
    <source>
        <dbReference type="Proteomes" id="UP001165065"/>
    </source>
</evidence>
<proteinExistence type="predicted"/>
<dbReference type="AlphaFoldDB" id="A0A9W7G6Z5"/>
<reference evidence="2" key="1">
    <citation type="journal article" date="2023" name="Commun. Biol.">
        <title>Genome analysis of Parmales, the sister group of diatoms, reveals the evolutionary specialization of diatoms from phago-mixotrophs to photoautotrophs.</title>
        <authorList>
            <person name="Ban H."/>
            <person name="Sato S."/>
            <person name="Yoshikawa S."/>
            <person name="Yamada K."/>
            <person name="Nakamura Y."/>
            <person name="Ichinomiya M."/>
            <person name="Sato N."/>
            <person name="Blanc-Mathieu R."/>
            <person name="Endo H."/>
            <person name="Kuwata A."/>
            <person name="Ogata H."/>
        </authorList>
    </citation>
    <scope>NUCLEOTIDE SEQUENCE [LARGE SCALE GENOMIC DNA]</scope>
</reference>
<keyword evidence="2" id="KW-1185">Reference proteome</keyword>
<comment type="caution">
    <text evidence="1">The sequence shown here is derived from an EMBL/GenBank/DDBJ whole genome shotgun (WGS) entry which is preliminary data.</text>
</comment>